<dbReference type="PANTHER" id="PTHR34351">
    <property type="entry name" value="SLR1927 PROTEIN-RELATED"/>
    <property type="match status" value="1"/>
</dbReference>
<accession>A0A3B0T4L5</accession>
<dbReference type="PANTHER" id="PTHR34351:SF1">
    <property type="entry name" value="SLR1927 PROTEIN"/>
    <property type="match status" value="1"/>
</dbReference>
<dbReference type="AlphaFoldDB" id="A0A3B0T4L5"/>
<reference evidence="2" key="1">
    <citation type="submission" date="2018-06" db="EMBL/GenBank/DDBJ databases">
        <authorList>
            <person name="Zhirakovskaya E."/>
        </authorList>
    </citation>
    <scope>NUCLEOTIDE SEQUENCE</scope>
</reference>
<name>A0A3B0T4L5_9ZZZZ</name>
<dbReference type="Pfam" id="PF01882">
    <property type="entry name" value="DUF58"/>
    <property type="match status" value="1"/>
</dbReference>
<dbReference type="EMBL" id="UOEK01000562">
    <property type="protein sequence ID" value="VAW09352.1"/>
    <property type="molecule type" value="Genomic_DNA"/>
</dbReference>
<dbReference type="InterPro" id="IPR002881">
    <property type="entry name" value="DUF58"/>
</dbReference>
<sequence>MPTTRGWAALGAGLALLILWIAFGEQLLLATAALLILGTVIGAVSVRRSAPSVEVDRTITPLQIHDGDSAIVELELRSFRRSSNVLVTDSVGSLGSAVFLADQLSADEPMAARYEVDCRPRGIYTVGPAHIKVQDLLGLAERGRTMGSTSRLVVYPVIDPLTGLPIIRGQDPNQNVARSNHSPVGGDDFFTLRHYQQGDDLRRVHWPSSARRDELMIKQLEMPWQSRAFIALDPRSSSYASPAAFEYAVRGAASAVAHLHKSGFAPTVWLGGTRATHLNGHSAYSKVLEELAGVAMNRSINLQAAFSKVRNTGVRGGVLVLVTGTPDKDLLGVYRLLRRDYRSAVVMASTTQTTDAVELLGNAGAVYMQSHEGESWTVPWRQGMERTWSTATAR</sequence>
<proteinExistence type="predicted"/>
<evidence type="ECO:0000313" key="2">
    <source>
        <dbReference type="EMBL" id="VAW09352.1"/>
    </source>
</evidence>
<evidence type="ECO:0000259" key="1">
    <source>
        <dbReference type="Pfam" id="PF01882"/>
    </source>
</evidence>
<feature type="domain" description="DUF58" evidence="1">
    <location>
        <begin position="192"/>
        <end position="347"/>
    </location>
</feature>
<organism evidence="2">
    <name type="scientific">hydrothermal vent metagenome</name>
    <dbReference type="NCBI Taxonomy" id="652676"/>
    <lineage>
        <taxon>unclassified sequences</taxon>
        <taxon>metagenomes</taxon>
        <taxon>ecological metagenomes</taxon>
    </lineage>
</organism>
<gene>
    <name evidence="2" type="ORF">MNBD_ACTINO02-568</name>
</gene>
<protein>
    <recommendedName>
        <fullName evidence="1">DUF58 domain-containing protein</fullName>
    </recommendedName>
</protein>